<feature type="compositionally biased region" description="Basic and acidic residues" evidence="2">
    <location>
        <begin position="47"/>
        <end position="56"/>
    </location>
</feature>
<protein>
    <submittedName>
        <fullName evidence="3">Uncharacterized protein</fullName>
    </submittedName>
</protein>
<proteinExistence type="predicted"/>
<keyword evidence="4" id="KW-1185">Reference proteome</keyword>
<dbReference type="Proteomes" id="UP001295684">
    <property type="component" value="Unassembled WGS sequence"/>
</dbReference>
<gene>
    <name evidence="3" type="ORF">ECRASSUSDP1_LOCUS7598</name>
</gene>
<dbReference type="EMBL" id="CAMPGE010007405">
    <property type="protein sequence ID" value="CAI2366325.1"/>
    <property type="molecule type" value="Genomic_DNA"/>
</dbReference>
<dbReference type="AlphaFoldDB" id="A0AAD1X9S7"/>
<dbReference type="PANTHER" id="PTHR38150:SF1">
    <property type="entry name" value="PFU DOMAIN-CONTAINING PROTEIN"/>
    <property type="match status" value="1"/>
</dbReference>
<feature type="compositionally biased region" description="Acidic residues" evidence="2">
    <location>
        <begin position="889"/>
        <end position="899"/>
    </location>
</feature>
<feature type="compositionally biased region" description="Basic and acidic residues" evidence="2">
    <location>
        <begin position="735"/>
        <end position="744"/>
    </location>
</feature>
<evidence type="ECO:0000256" key="1">
    <source>
        <dbReference type="SAM" id="Coils"/>
    </source>
</evidence>
<sequence length="975" mass="113424">MNQLEGDQEAAKGLSPSPERSKVVPGRKQKKEPDHNQYNFHGRKRDKSKEEKEQKSKYILKGAYNTDLQTTRTKTTKENYQRDKKLQREFAKMNVKSSISKKVRKNNENTIRNLKISKGKNLHREKQVRIGSNNAKSAGSMKQYSTISSMKASNKAARDRFHKRLSSNLMETLQDYISICETGSASMVENRIKRTSGKFQSKRDQDLVIERLLKQKEKIENNKKLLETTYRCEQAAKDNIESKVSHNVQQKPRSRPNFENFYKDQVNRELERKIRLATQAEHRRKRELSYNKKPSLSSKTRKLASSMERKGSIHDRLHQTSYRRIEEKGHNAVNSFMSKFSLEVPLSSRKANKRFHSAGREDCTFHPKISERTKNIQYSQSFGDRLFSDATQRRDRREISRLQEVNKIKESKVVKNSSKSSQLAYKKFSRDFRNALKNNRRVKDKLNFLDLCNLMIDLHMIDTKLLNTNKSDEERELIREIWRLLGGENEEDEIPTISVRNFICIILNFDLPFLYFPSLDSLDANQFDQNTVGIISAEGIFFLRDKKEIKKIHKSFYVFCLNRFNNLSGQKSERSRSLSNRRSRRKNRDFIPKINSYSKMIDRRNNRSCDRRENMLLNAGKKYIEVQNQKSLEKQSHELDSCTFFPDTEKLGGNTKINTSDTGFIKSSIISEQSMNLISINSEQQQTQTTNDKFLQDLAKISPINRSNVSSIALKHKSHTVFPYKPLPEMDSEGLAEKAQKESSQDYGIQGNNSTQETQKENDDDEVVFKTNSSLEDFKPSKGSNNDLFYYKKPTINDVERSIRENSLEKISPIKITTRSGDLDDVADEIEEGHEIKIIEDPLSDKYEQQETYENFFPSTPNKKELKEIIIDEKDLSSPSQEVTNSLNEQEEEELSEEDSQIPLLFVDVNLGKGVMKRIILYEEDDPKYIAEMFAKDNKLEPNMKEKLETLLKKQMEGVLSKIDEDDENEESTSN</sequence>
<evidence type="ECO:0000256" key="2">
    <source>
        <dbReference type="SAM" id="MobiDB-lite"/>
    </source>
</evidence>
<feature type="region of interest" description="Disordered" evidence="2">
    <location>
        <begin position="1"/>
        <end position="64"/>
    </location>
</feature>
<feature type="compositionally biased region" description="Polar residues" evidence="2">
    <location>
        <begin position="745"/>
        <end position="757"/>
    </location>
</feature>
<evidence type="ECO:0000313" key="4">
    <source>
        <dbReference type="Proteomes" id="UP001295684"/>
    </source>
</evidence>
<accession>A0AAD1X9S7</accession>
<feature type="coiled-coil region" evidence="1">
    <location>
        <begin position="202"/>
        <end position="236"/>
    </location>
</feature>
<evidence type="ECO:0000313" key="3">
    <source>
        <dbReference type="EMBL" id="CAI2366325.1"/>
    </source>
</evidence>
<comment type="caution">
    <text evidence="3">The sequence shown here is derived from an EMBL/GenBank/DDBJ whole genome shotgun (WGS) entry which is preliminary data.</text>
</comment>
<keyword evidence="1" id="KW-0175">Coiled coil</keyword>
<feature type="region of interest" description="Disordered" evidence="2">
    <location>
        <begin position="280"/>
        <end position="314"/>
    </location>
</feature>
<feature type="region of interest" description="Disordered" evidence="2">
    <location>
        <begin position="724"/>
        <end position="764"/>
    </location>
</feature>
<dbReference type="PANTHER" id="PTHR38150">
    <property type="entry name" value="EF-HAND DOMAIN-CONTAINING PROTEIN"/>
    <property type="match status" value="1"/>
</dbReference>
<reference evidence="3" key="1">
    <citation type="submission" date="2023-07" db="EMBL/GenBank/DDBJ databases">
        <authorList>
            <consortium name="AG Swart"/>
            <person name="Singh M."/>
            <person name="Singh A."/>
            <person name="Seah K."/>
            <person name="Emmerich C."/>
        </authorList>
    </citation>
    <scope>NUCLEOTIDE SEQUENCE</scope>
    <source>
        <strain evidence="3">DP1</strain>
    </source>
</reference>
<feature type="region of interest" description="Disordered" evidence="2">
    <location>
        <begin position="872"/>
        <end position="899"/>
    </location>
</feature>
<name>A0AAD1X9S7_EUPCR</name>
<organism evidence="3 4">
    <name type="scientific">Euplotes crassus</name>
    <dbReference type="NCBI Taxonomy" id="5936"/>
    <lineage>
        <taxon>Eukaryota</taxon>
        <taxon>Sar</taxon>
        <taxon>Alveolata</taxon>
        <taxon>Ciliophora</taxon>
        <taxon>Intramacronucleata</taxon>
        <taxon>Spirotrichea</taxon>
        <taxon>Hypotrichia</taxon>
        <taxon>Euplotida</taxon>
        <taxon>Euplotidae</taxon>
        <taxon>Moneuplotes</taxon>
    </lineage>
</organism>